<dbReference type="SUPFAM" id="SSF159006">
    <property type="entry name" value="YopX-like"/>
    <property type="match status" value="1"/>
</dbReference>
<proteinExistence type="predicted"/>
<sequence>MRKIKVRVWNGEQMILPDYITRDGKAYWKENSILTASKSTMQFTGLKDKNGVEIYRGDIVKIQYVNYKGTDREMIFEPFIAEVDYSDHFASFFYSKDEWQDIEFFNHRSMNIEVIGNIYKNPEPISGNSG</sequence>
<dbReference type="InterPro" id="IPR023385">
    <property type="entry name" value="YopX-like_C"/>
</dbReference>
<dbReference type="InterPro" id="IPR010024">
    <property type="entry name" value="CHP16711"/>
</dbReference>
<evidence type="ECO:0000259" key="1">
    <source>
        <dbReference type="Pfam" id="PF09643"/>
    </source>
</evidence>
<feature type="domain" description="YopX protein" evidence="1">
    <location>
        <begin position="36"/>
        <end position="123"/>
    </location>
</feature>
<dbReference type="NCBIfam" id="TIGR01671">
    <property type="entry name" value="phage_TIGR01671"/>
    <property type="match status" value="1"/>
</dbReference>
<protein>
    <recommendedName>
        <fullName evidence="1">YopX protein domain-containing protein</fullName>
    </recommendedName>
</protein>
<evidence type="ECO:0000313" key="2">
    <source>
        <dbReference type="EMBL" id="KKM00959.1"/>
    </source>
</evidence>
<organism evidence="2">
    <name type="scientific">marine sediment metagenome</name>
    <dbReference type="NCBI Taxonomy" id="412755"/>
    <lineage>
        <taxon>unclassified sequences</taxon>
        <taxon>metagenomes</taxon>
        <taxon>ecological metagenomes</taxon>
    </lineage>
</organism>
<gene>
    <name evidence="2" type="ORF">LCGC14_1799240</name>
</gene>
<dbReference type="InterPro" id="IPR019096">
    <property type="entry name" value="YopX_protein"/>
</dbReference>
<comment type="caution">
    <text evidence="2">The sequence shown here is derived from an EMBL/GenBank/DDBJ whole genome shotgun (WGS) entry which is preliminary data.</text>
</comment>
<dbReference type="AlphaFoldDB" id="A0A0F9GQ89"/>
<accession>A0A0F9GQ89</accession>
<dbReference type="Gene3D" id="2.30.30.290">
    <property type="entry name" value="YopX-like domains"/>
    <property type="match status" value="1"/>
</dbReference>
<dbReference type="EMBL" id="LAZR01017310">
    <property type="protein sequence ID" value="KKM00959.1"/>
    <property type="molecule type" value="Genomic_DNA"/>
</dbReference>
<dbReference type="Pfam" id="PF09643">
    <property type="entry name" value="YopX"/>
    <property type="match status" value="1"/>
</dbReference>
<name>A0A0F9GQ89_9ZZZZ</name>
<reference evidence="2" key="1">
    <citation type="journal article" date="2015" name="Nature">
        <title>Complex archaea that bridge the gap between prokaryotes and eukaryotes.</title>
        <authorList>
            <person name="Spang A."/>
            <person name="Saw J.H."/>
            <person name="Jorgensen S.L."/>
            <person name="Zaremba-Niedzwiedzka K."/>
            <person name="Martijn J."/>
            <person name="Lind A.E."/>
            <person name="van Eijk R."/>
            <person name="Schleper C."/>
            <person name="Guy L."/>
            <person name="Ettema T.J."/>
        </authorList>
    </citation>
    <scope>NUCLEOTIDE SEQUENCE</scope>
</reference>